<dbReference type="InterPro" id="IPR002933">
    <property type="entry name" value="Peptidase_M20"/>
</dbReference>
<evidence type="ECO:0000313" key="4">
    <source>
        <dbReference type="EMBL" id="RLV75983.1"/>
    </source>
</evidence>
<gene>
    <name evidence="4" type="ORF">D3C57_142195</name>
</gene>
<sequence length="419" mass="44101">MPILPPTVSQMQHHILQCSTDETLLAELVAIPSVNPREQAVAAETPLAEFVADYCRRLGMTARLDEVADGRCNVVATMPGRRTDEWLLLETHLDTVETEGMALDPFTAHVRDGRLYGRGACDAKGPLAAFLSALARIAASGRPPERTVVLAGVIDEEHRYRGVTHLLGPDGGTDTTGDGSDRFAARCAGAVVGEPTSLALVVAHKGVMRCRIVATGPGGHSSLPEGRVNPVETAAEVVRHLRAEVATRLARQQRPLVGAPTLVTTQISGGSGPNVLPERCEITIDRRTVGGEEPMQVWRELKDELESHFPGLVEVAPPHVVDHALPAQNEGTGAAFSAEVGRALTAHGLDPTGIGVGHGTDASKICRAGIPSVVFGPGSMTEAHTPREFIELSQLATATDVLVTLLTTGSGRTPGGHGD</sequence>
<dbReference type="AlphaFoldDB" id="A0A3L8RAD4"/>
<evidence type="ECO:0000313" key="5">
    <source>
        <dbReference type="Proteomes" id="UP000281594"/>
    </source>
</evidence>
<protein>
    <submittedName>
        <fullName evidence="4">Putative ArgE acetylornithine deacetylase</fullName>
    </submittedName>
</protein>
<accession>A0A3L8RAD4</accession>
<dbReference type="SUPFAM" id="SSF53187">
    <property type="entry name" value="Zn-dependent exopeptidases"/>
    <property type="match status" value="1"/>
</dbReference>
<dbReference type="Pfam" id="PF07687">
    <property type="entry name" value="M20_dimer"/>
    <property type="match status" value="1"/>
</dbReference>
<keyword evidence="2" id="KW-0378">Hydrolase</keyword>
<dbReference type="InterPro" id="IPR050072">
    <property type="entry name" value="Peptidase_M20A"/>
</dbReference>
<dbReference type="Gene3D" id="3.30.70.360">
    <property type="match status" value="1"/>
</dbReference>
<dbReference type="STRING" id="1343740.M271_01480"/>
<feature type="domain" description="Peptidase M20 dimerisation" evidence="3">
    <location>
        <begin position="202"/>
        <end position="310"/>
    </location>
</feature>
<dbReference type="Pfam" id="PF01546">
    <property type="entry name" value="Peptidase_M20"/>
    <property type="match status" value="1"/>
</dbReference>
<evidence type="ECO:0000259" key="3">
    <source>
        <dbReference type="Pfam" id="PF07687"/>
    </source>
</evidence>
<dbReference type="GO" id="GO:0008777">
    <property type="term" value="F:acetylornithine deacetylase activity"/>
    <property type="evidence" value="ECO:0007669"/>
    <property type="project" value="TreeGrafter"/>
</dbReference>
<evidence type="ECO:0000256" key="2">
    <source>
        <dbReference type="ARBA" id="ARBA00022801"/>
    </source>
</evidence>
<proteinExistence type="predicted"/>
<dbReference type="GO" id="GO:0006526">
    <property type="term" value="P:L-arginine biosynthetic process"/>
    <property type="evidence" value="ECO:0007669"/>
    <property type="project" value="TreeGrafter"/>
</dbReference>
<dbReference type="Proteomes" id="UP000281594">
    <property type="component" value="Unassembled WGS sequence"/>
</dbReference>
<dbReference type="GO" id="GO:0046872">
    <property type="term" value="F:metal ion binding"/>
    <property type="evidence" value="ECO:0007669"/>
    <property type="project" value="UniProtKB-KW"/>
</dbReference>
<dbReference type="InterPro" id="IPR036264">
    <property type="entry name" value="Bact_exopeptidase_dim_dom"/>
</dbReference>
<dbReference type="PANTHER" id="PTHR43808">
    <property type="entry name" value="ACETYLORNITHINE DEACETYLASE"/>
    <property type="match status" value="1"/>
</dbReference>
<reference evidence="4 5" key="1">
    <citation type="journal article" date="2018" name="J. Biol. Chem.">
        <title>Discovery of the actinoplanic acid pathway in Streptomyces rapamycinicus reveals a genetically conserved synergism with rapamycin.</title>
        <authorList>
            <person name="Mrak P."/>
            <person name="Krastel P."/>
            <person name="Pivk Lukancic P."/>
            <person name="Tao J."/>
            <person name="Pistorius D."/>
            <person name="Moore C.M."/>
        </authorList>
    </citation>
    <scope>NUCLEOTIDE SEQUENCE [LARGE SCALE GENOMIC DNA]</scope>
    <source>
        <strain evidence="4 5">NRRL 5491</strain>
    </source>
</reference>
<comment type="caution">
    <text evidence="4">The sequence shown here is derived from an EMBL/GenBank/DDBJ whole genome shotgun (WGS) entry which is preliminary data.</text>
</comment>
<dbReference type="CDD" id="cd03894">
    <property type="entry name" value="M20_ArgE"/>
    <property type="match status" value="1"/>
</dbReference>
<dbReference type="InterPro" id="IPR011650">
    <property type="entry name" value="Peptidase_M20_dimer"/>
</dbReference>
<dbReference type="SUPFAM" id="SSF55031">
    <property type="entry name" value="Bacterial exopeptidase dimerisation domain"/>
    <property type="match status" value="1"/>
</dbReference>
<dbReference type="PANTHER" id="PTHR43808:SF31">
    <property type="entry name" value="N-ACETYL-L-CITRULLINE DEACETYLASE"/>
    <property type="match status" value="1"/>
</dbReference>
<dbReference type="EMBL" id="QYCY01000002">
    <property type="protein sequence ID" value="RLV75983.1"/>
    <property type="molecule type" value="Genomic_DNA"/>
</dbReference>
<dbReference type="Gene3D" id="3.40.630.10">
    <property type="entry name" value="Zn peptidases"/>
    <property type="match status" value="2"/>
</dbReference>
<name>A0A3L8RAD4_STRRN</name>
<organism evidence="4 5">
    <name type="scientific">Streptomyces rapamycinicus (strain ATCC 29253 / DSM 41530 / NRRL 5491 / AYB-994)</name>
    <name type="common">Streptomyces hygroscopicus (strain ATCC 29253)</name>
    <dbReference type="NCBI Taxonomy" id="1343740"/>
    <lineage>
        <taxon>Bacteria</taxon>
        <taxon>Bacillati</taxon>
        <taxon>Actinomycetota</taxon>
        <taxon>Actinomycetes</taxon>
        <taxon>Kitasatosporales</taxon>
        <taxon>Streptomycetaceae</taxon>
        <taxon>Streptomyces</taxon>
        <taxon>Streptomyces violaceusniger group</taxon>
    </lineage>
</organism>
<evidence type="ECO:0000256" key="1">
    <source>
        <dbReference type="ARBA" id="ARBA00022723"/>
    </source>
</evidence>
<keyword evidence="1" id="KW-0479">Metal-binding</keyword>